<gene>
    <name evidence="15" type="ORF">CcCBS67573_g06322</name>
</gene>
<dbReference type="InterPro" id="IPR008926">
    <property type="entry name" value="RNR_R1-su_N"/>
</dbReference>
<keyword evidence="6 11" id="KW-0560">Oxidoreductase</keyword>
<evidence type="ECO:0000256" key="9">
    <source>
        <dbReference type="PROSITE-ProRule" id="PRU00267"/>
    </source>
</evidence>
<sequence>MYVVKRSLAHERVNVEKIQHRIEKLCVGLPNVDPVKIAIKVLAGLYSGVTTVQLDQLAAEDAIALQSIHPDYAKLASRLVVSNLHKQTSDRFSVVINRLYTHIHPQTKEPMPLISDRVYSDVMVNAEALDNAIEYTRDYAFSYFGIKTLEKAYLLKVQAGDGAETVERPQHLWMRVAVALHGRNLEKVLETYHGLSNRQFIHATPTLFNAGTLREGLSSCFLLTATKTQDSIEGIYDLLKETAVISKHSGGIGISMHDIRTKGSLIHSTNGQSEGIVPMLRMYNASVKFVTQANKRPGSAAVYLEPWHPEILQFLQLKEPAGIEELRARDLFYALWIPDLFMKKVLAGEDWMLVCPKEAPGLSEVHGPEFEALYHRYESEGRYRSKIPARDLMFSIIQSQIKTGGPFMLYKDHVNAKNNQAHLGTIRNSNLCTEIMQYTSDTETAVCNLASIGLPSFVRTGTTEFDYRGLYQTAKIVTKNLDRVIDITHYPVAKAKYSNMRHRPLGLGVSGLADVFIMMKVPFESAEARVINRNIFETIYYGALEASCELAQEFGPYDSYAGSGFSKGQFQFDLWDNVHGTTTVHSGMWKWDGLKDRILKYGVRNSLLTTCMPTASTAQIIGYTEATEPINSNVYKRQTLSDRGSVQNIAEIPAEVKALFKTSWEISQKVVIDHAADRAVYIDQSQSMNLFLADPTYKKIMSMHFYAFDRGLKTGMYYLKMKPPSAPLQVTVSNNNNVTVAPIKKADETVVAGVDGESCTPFATKAKPSKAKPAKAKKDPNAPKKARSAYLLFANENRARIREENPDASFGQIGKLLGAEWKEASEATKQKFSALQEKDKARYAKAMSSYTPGEEAEKSEEEAEAPADDDDDE</sequence>
<evidence type="ECO:0000256" key="6">
    <source>
        <dbReference type="ARBA" id="ARBA00023002"/>
    </source>
</evidence>
<dbReference type="PRINTS" id="PR01183">
    <property type="entry name" value="RIBORDTASEM1"/>
</dbReference>
<dbReference type="STRING" id="246404.A0A507F4G9"/>
<dbReference type="InterPro" id="IPR009071">
    <property type="entry name" value="HMG_box_dom"/>
</dbReference>
<dbReference type="UniPathway" id="UPA00326"/>
<dbReference type="Pfam" id="PF00317">
    <property type="entry name" value="Ribonuc_red_lgN"/>
    <property type="match status" value="1"/>
</dbReference>
<dbReference type="GO" id="GO:0005971">
    <property type="term" value="C:ribonucleoside-diphosphate reductase complex"/>
    <property type="evidence" value="ECO:0007669"/>
    <property type="project" value="TreeGrafter"/>
</dbReference>
<evidence type="ECO:0000256" key="10">
    <source>
        <dbReference type="PROSITE-ProRule" id="PRU00492"/>
    </source>
</evidence>
<dbReference type="Gene3D" id="3.20.70.20">
    <property type="match status" value="1"/>
</dbReference>
<evidence type="ECO:0000256" key="3">
    <source>
        <dbReference type="ARBA" id="ARBA00022533"/>
    </source>
</evidence>
<dbReference type="GO" id="GO:0005524">
    <property type="term" value="F:ATP binding"/>
    <property type="evidence" value="ECO:0007669"/>
    <property type="project" value="UniProtKB-UniRule"/>
</dbReference>
<dbReference type="CDD" id="cd01390">
    <property type="entry name" value="HMG-box_NHP6-like"/>
    <property type="match status" value="1"/>
</dbReference>
<keyword evidence="4 10" id="KW-0547">Nucleotide-binding</keyword>
<dbReference type="InterPro" id="IPR005144">
    <property type="entry name" value="ATP-cone_dom"/>
</dbReference>
<dbReference type="GO" id="GO:0009263">
    <property type="term" value="P:deoxyribonucleotide biosynthetic process"/>
    <property type="evidence" value="ECO:0007669"/>
    <property type="project" value="UniProtKB-KW"/>
</dbReference>
<comment type="function">
    <text evidence="8 11">Provides the precursors necessary for DNA synthesis. Catalyzes the biosynthesis of deoxyribonucleotides from the corresponding ribonucleotides.</text>
</comment>
<feature type="compositionally biased region" description="Acidic residues" evidence="12">
    <location>
        <begin position="857"/>
        <end position="873"/>
    </location>
</feature>
<evidence type="ECO:0000313" key="16">
    <source>
        <dbReference type="Proteomes" id="UP000320333"/>
    </source>
</evidence>
<dbReference type="SUPFAM" id="SSF51998">
    <property type="entry name" value="PFL-like glycyl radical enzymes"/>
    <property type="match status" value="1"/>
</dbReference>
<evidence type="ECO:0000259" key="13">
    <source>
        <dbReference type="PROSITE" id="PS50118"/>
    </source>
</evidence>
<dbReference type="PROSITE" id="PS50118">
    <property type="entry name" value="HMG_BOX_2"/>
    <property type="match status" value="1"/>
</dbReference>
<dbReference type="Pfam" id="PF00505">
    <property type="entry name" value="HMG_box"/>
    <property type="match status" value="1"/>
</dbReference>
<reference evidence="15 16" key="1">
    <citation type="journal article" date="2019" name="Sci. Rep.">
        <title>Comparative genomics of chytrid fungi reveal insights into the obligate biotrophic and pathogenic lifestyle of Synchytrium endobioticum.</title>
        <authorList>
            <person name="van de Vossenberg B.T.L.H."/>
            <person name="Warris S."/>
            <person name="Nguyen H.D.T."/>
            <person name="van Gent-Pelzer M.P.E."/>
            <person name="Joly D.L."/>
            <person name="van de Geest H.C."/>
            <person name="Bonants P.J.M."/>
            <person name="Smith D.S."/>
            <person name="Levesque C.A."/>
            <person name="van der Lee T.A.J."/>
        </authorList>
    </citation>
    <scope>NUCLEOTIDE SEQUENCE [LARGE SCALE GENOMIC DNA]</scope>
    <source>
        <strain evidence="15 16">CBS 675.73</strain>
    </source>
</reference>
<organism evidence="15 16">
    <name type="scientific">Chytriomyces confervae</name>
    <dbReference type="NCBI Taxonomy" id="246404"/>
    <lineage>
        <taxon>Eukaryota</taxon>
        <taxon>Fungi</taxon>
        <taxon>Fungi incertae sedis</taxon>
        <taxon>Chytridiomycota</taxon>
        <taxon>Chytridiomycota incertae sedis</taxon>
        <taxon>Chytridiomycetes</taxon>
        <taxon>Chytridiales</taxon>
        <taxon>Chytriomycetaceae</taxon>
        <taxon>Chytriomyces</taxon>
    </lineage>
</organism>
<dbReference type="OrthoDB" id="3000483at2759"/>
<feature type="domain" description="HMG box" evidence="13">
    <location>
        <begin position="783"/>
        <end position="851"/>
    </location>
</feature>
<evidence type="ECO:0000256" key="11">
    <source>
        <dbReference type="RuleBase" id="RU003410"/>
    </source>
</evidence>
<protein>
    <recommendedName>
        <fullName evidence="2 11">Ribonucleoside-diphosphate reductase</fullName>
        <ecNumber evidence="2 11">1.17.4.1</ecNumber>
    </recommendedName>
</protein>
<keyword evidence="16" id="KW-1185">Reference proteome</keyword>
<evidence type="ECO:0000256" key="12">
    <source>
        <dbReference type="SAM" id="MobiDB-lite"/>
    </source>
</evidence>
<comment type="caution">
    <text evidence="15">The sequence shown here is derived from an EMBL/GenBank/DDBJ whole genome shotgun (WGS) entry which is preliminary data.</text>
</comment>
<accession>A0A507F4G9</accession>
<dbReference type="Pfam" id="PF03477">
    <property type="entry name" value="ATP-cone"/>
    <property type="match status" value="1"/>
</dbReference>
<dbReference type="PANTHER" id="PTHR11573">
    <property type="entry name" value="RIBONUCLEOSIDE-DIPHOSPHATE REDUCTASE LARGE CHAIN"/>
    <property type="match status" value="1"/>
</dbReference>
<dbReference type="SUPFAM" id="SSF47095">
    <property type="entry name" value="HMG-box"/>
    <property type="match status" value="1"/>
</dbReference>
<evidence type="ECO:0000256" key="2">
    <source>
        <dbReference type="ARBA" id="ARBA00012274"/>
    </source>
</evidence>
<dbReference type="GO" id="GO:0003677">
    <property type="term" value="F:DNA binding"/>
    <property type="evidence" value="ECO:0007669"/>
    <property type="project" value="UniProtKB-UniRule"/>
</dbReference>
<dbReference type="EC" id="1.17.4.1" evidence="2 11"/>
<feature type="region of interest" description="Disordered" evidence="12">
    <location>
        <begin position="764"/>
        <end position="786"/>
    </location>
</feature>
<dbReference type="NCBIfam" id="TIGR02506">
    <property type="entry name" value="NrdE_NrdA"/>
    <property type="match status" value="1"/>
</dbReference>
<keyword evidence="3" id="KW-0021">Allosteric enzyme</keyword>
<feature type="DNA-binding region" description="HMG box" evidence="9">
    <location>
        <begin position="783"/>
        <end position="851"/>
    </location>
</feature>
<keyword evidence="9" id="KW-0539">Nucleus</keyword>
<dbReference type="CDD" id="cd01679">
    <property type="entry name" value="RNR_I"/>
    <property type="match status" value="1"/>
</dbReference>
<name>A0A507F4G9_9FUNG</name>
<evidence type="ECO:0000259" key="14">
    <source>
        <dbReference type="PROSITE" id="PS51161"/>
    </source>
</evidence>
<dbReference type="InterPro" id="IPR000788">
    <property type="entry name" value="RNR_lg_C"/>
</dbReference>
<dbReference type="EMBL" id="QEAP01000263">
    <property type="protein sequence ID" value="TPX71024.1"/>
    <property type="molecule type" value="Genomic_DNA"/>
</dbReference>
<feature type="domain" description="ATP-cone" evidence="14">
    <location>
        <begin position="1"/>
        <end position="90"/>
    </location>
</feature>
<dbReference type="AlphaFoldDB" id="A0A507F4G9"/>
<dbReference type="InterPro" id="IPR013346">
    <property type="entry name" value="NrdE_NrdA_C"/>
</dbReference>
<dbReference type="SUPFAM" id="SSF48168">
    <property type="entry name" value="R1 subunit of ribonucleotide reductase, N-terminal domain"/>
    <property type="match status" value="1"/>
</dbReference>
<dbReference type="Proteomes" id="UP000320333">
    <property type="component" value="Unassembled WGS sequence"/>
</dbReference>
<evidence type="ECO:0000256" key="8">
    <source>
        <dbReference type="ARBA" id="ARBA00024942"/>
    </source>
</evidence>
<dbReference type="SMART" id="SM00398">
    <property type="entry name" value="HMG"/>
    <property type="match status" value="1"/>
</dbReference>
<evidence type="ECO:0000256" key="1">
    <source>
        <dbReference type="ARBA" id="ARBA00010406"/>
    </source>
</evidence>
<dbReference type="Gene3D" id="1.10.30.10">
    <property type="entry name" value="High mobility group box domain"/>
    <property type="match status" value="1"/>
</dbReference>
<dbReference type="InterPro" id="IPR013509">
    <property type="entry name" value="RNR_lsu_N"/>
</dbReference>
<proteinExistence type="inferred from homology"/>
<keyword evidence="7 11" id="KW-0215">Deoxyribonucleotide synthesis</keyword>
<evidence type="ECO:0000313" key="15">
    <source>
        <dbReference type="EMBL" id="TPX71024.1"/>
    </source>
</evidence>
<keyword evidence="5 10" id="KW-0067">ATP-binding</keyword>
<comment type="catalytic activity">
    <reaction evidence="11">
        <text>a 2'-deoxyribonucleoside 5'-diphosphate + [thioredoxin]-disulfide + H2O = a ribonucleoside 5'-diphosphate + [thioredoxin]-dithiol</text>
        <dbReference type="Rhea" id="RHEA:23252"/>
        <dbReference type="Rhea" id="RHEA-COMP:10698"/>
        <dbReference type="Rhea" id="RHEA-COMP:10700"/>
        <dbReference type="ChEBI" id="CHEBI:15377"/>
        <dbReference type="ChEBI" id="CHEBI:29950"/>
        <dbReference type="ChEBI" id="CHEBI:50058"/>
        <dbReference type="ChEBI" id="CHEBI:57930"/>
        <dbReference type="ChEBI" id="CHEBI:73316"/>
        <dbReference type="EC" id="1.17.4.1"/>
    </reaction>
</comment>
<dbReference type="InterPro" id="IPR039718">
    <property type="entry name" value="Rrm1"/>
</dbReference>
<dbReference type="GO" id="GO:0005634">
    <property type="term" value="C:nucleus"/>
    <property type="evidence" value="ECO:0007669"/>
    <property type="project" value="UniProtKB-UniRule"/>
</dbReference>
<comment type="similarity">
    <text evidence="1 11">Belongs to the ribonucleoside diphosphate reductase large chain family.</text>
</comment>
<dbReference type="PANTHER" id="PTHR11573:SF6">
    <property type="entry name" value="RIBONUCLEOSIDE-DIPHOSPHATE REDUCTASE LARGE SUBUNIT"/>
    <property type="match status" value="1"/>
</dbReference>
<dbReference type="Pfam" id="PF02867">
    <property type="entry name" value="Ribonuc_red_lgC"/>
    <property type="match status" value="1"/>
</dbReference>
<evidence type="ECO:0000256" key="7">
    <source>
        <dbReference type="ARBA" id="ARBA00023116"/>
    </source>
</evidence>
<dbReference type="PROSITE" id="PS51161">
    <property type="entry name" value="ATP_CONE"/>
    <property type="match status" value="1"/>
</dbReference>
<dbReference type="InterPro" id="IPR036910">
    <property type="entry name" value="HMG_box_dom_sf"/>
</dbReference>
<feature type="region of interest" description="Disordered" evidence="12">
    <location>
        <begin position="837"/>
        <end position="873"/>
    </location>
</feature>
<evidence type="ECO:0000256" key="4">
    <source>
        <dbReference type="ARBA" id="ARBA00022741"/>
    </source>
</evidence>
<dbReference type="GO" id="GO:0004748">
    <property type="term" value="F:ribonucleoside-diphosphate reductase activity, thioredoxin disulfide as acceptor"/>
    <property type="evidence" value="ECO:0007669"/>
    <property type="project" value="UniProtKB-EC"/>
</dbReference>
<evidence type="ECO:0000256" key="5">
    <source>
        <dbReference type="ARBA" id="ARBA00022840"/>
    </source>
</evidence>
<keyword evidence="9" id="KW-0238">DNA-binding</keyword>